<evidence type="ECO:0000313" key="3">
    <source>
        <dbReference type="Proteomes" id="UP001189429"/>
    </source>
</evidence>
<organism evidence="2 3">
    <name type="scientific">Prorocentrum cordatum</name>
    <dbReference type="NCBI Taxonomy" id="2364126"/>
    <lineage>
        <taxon>Eukaryota</taxon>
        <taxon>Sar</taxon>
        <taxon>Alveolata</taxon>
        <taxon>Dinophyceae</taxon>
        <taxon>Prorocentrales</taxon>
        <taxon>Prorocentraceae</taxon>
        <taxon>Prorocentrum</taxon>
    </lineage>
</organism>
<accession>A0ABN9U179</accession>
<gene>
    <name evidence="2" type="ORF">PCOR1329_LOCUS43968</name>
</gene>
<dbReference type="Proteomes" id="UP001189429">
    <property type="component" value="Unassembled WGS sequence"/>
</dbReference>
<dbReference type="EMBL" id="CAUYUJ010015283">
    <property type="protein sequence ID" value="CAK0851979.1"/>
    <property type="molecule type" value="Genomic_DNA"/>
</dbReference>
<comment type="caution">
    <text evidence="2">The sequence shown here is derived from an EMBL/GenBank/DDBJ whole genome shotgun (WGS) entry which is preliminary data.</text>
</comment>
<evidence type="ECO:0000256" key="1">
    <source>
        <dbReference type="SAM" id="MobiDB-lite"/>
    </source>
</evidence>
<protein>
    <submittedName>
        <fullName evidence="2">Uncharacterized protein</fullName>
    </submittedName>
</protein>
<feature type="compositionally biased region" description="Low complexity" evidence="1">
    <location>
        <begin position="206"/>
        <end position="226"/>
    </location>
</feature>
<evidence type="ECO:0000313" key="2">
    <source>
        <dbReference type="EMBL" id="CAK0851979.1"/>
    </source>
</evidence>
<name>A0ABN9U179_9DINO</name>
<reference evidence="2" key="1">
    <citation type="submission" date="2023-10" db="EMBL/GenBank/DDBJ databases">
        <authorList>
            <person name="Chen Y."/>
            <person name="Shah S."/>
            <person name="Dougan E. K."/>
            <person name="Thang M."/>
            <person name="Chan C."/>
        </authorList>
    </citation>
    <scope>NUCLEOTIDE SEQUENCE [LARGE SCALE GENOMIC DNA]</scope>
</reference>
<keyword evidence="3" id="KW-1185">Reference proteome</keyword>
<sequence>MLHQVEKLGDDLQVAVSWMFLPETIYDEEVCKEAPLEEDLPLAVMDTLYMYTGKGIIPQGYADPRMFVDGLARRMKERKVEYLTLDAFTSEVSRGGAILATVKDRKKKIKKIFKLLTSYASNPDRGLRSEELHKIPLRLWCKPAAEGDDEGPLPCDVGQEYEFCDDAEFKKMDDYVRQQLSKTAAASRNPPTPEAPQPTHRRVYPSGRSSALAEAAAARQRASQSRQRPRPDEL</sequence>
<proteinExistence type="predicted"/>
<feature type="region of interest" description="Disordered" evidence="1">
    <location>
        <begin position="180"/>
        <end position="234"/>
    </location>
</feature>